<keyword evidence="2" id="KW-0472">Membrane</keyword>
<evidence type="ECO:0000256" key="1">
    <source>
        <dbReference type="SAM" id="MobiDB-lite"/>
    </source>
</evidence>
<proteinExistence type="predicted"/>
<feature type="compositionally biased region" description="Basic and acidic residues" evidence="1">
    <location>
        <begin position="184"/>
        <end position="208"/>
    </location>
</feature>
<sequence>MSAIFIGIGAAIAVIGFLLGALGFDASKTASGAAILTAGSFGFVGGLLLVALGYVHRALVEIAHRLDGVVHFEPEDEMHPVVDEELDLMATDLDPVFAPSAPAPEMVPPRSSARAPAPEARSSAPDARPLPPETRLAAHVAAHETRAAGHEPVAARPPAPMPAPPPAPVAKPVPSRAFDMPAEPEPRYEEPEYEEPAERTTEPAERKTAQPRSILPSWFRRKREAETDIVPEPERVEEPAREPDFIAEPEFAPEPEFVPEPVPRPVAEPAPRPAAEAPRELPGFLRTLHGVAAERAPPAPMGFDDGRAEPRMTEPRIPEPRMAEPRMGEPRIPEHRMPEAKAPEPRLPDSWLTETRSVEARPIDIPAAEARPMEHRPSEPPRIPESPAPAPVLAPLFFDEPRQPEPPVPEPAPLAPAREPGPRPEFAAPPAAAPSFLSDVDLLADDEPLAPDVKVLKAGTIAGMNYKLYSDGSIEADLPDGTVRFASLQQLRDHVSGAAARSDA</sequence>
<evidence type="ECO:0000256" key="2">
    <source>
        <dbReference type="SAM" id="Phobius"/>
    </source>
</evidence>
<feature type="region of interest" description="Disordered" evidence="1">
    <location>
        <begin position="293"/>
        <end position="432"/>
    </location>
</feature>
<feature type="compositionally biased region" description="Pro residues" evidence="1">
    <location>
        <begin position="404"/>
        <end position="414"/>
    </location>
</feature>
<keyword evidence="4" id="KW-1185">Reference proteome</keyword>
<dbReference type="Proteomes" id="UP001235094">
    <property type="component" value="Unassembled WGS sequence"/>
</dbReference>
<feature type="compositionally biased region" description="Low complexity" evidence="1">
    <location>
        <begin position="108"/>
        <end position="127"/>
    </location>
</feature>
<dbReference type="EMBL" id="JAUSVR010000016">
    <property type="protein sequence ID" value="MDQ0512758.1"/>
    <property type="molecule type" value="Genomic_DNA"/>
</dbReference>
<feature type="compositionally biased region" description="Basic and acidic residues" evidence="1">
    <location>
        <begin position="304"/>
        <end position="347"/>
    </location>
</feature>
<name>A0ABU0LVX7_9HYPH</name>
<feature type="compositionally biased region" description="Pro residues" evidence="1">
    <location>
        <begin position="380"/>
        <end position="392"/>
    </location>
</feature>
<dbReference type="RefSeq" id="WP_306891425.1">
    <property type="nucleotide sequence ID" value="NZ_JAUSVR010000016.1"/>
</dbReference>
<feature type="compositionally biased region" description="Pro residues" evidence="1">
    <location>
        <begin position="256"/>
        <end position="272"/>
    </location>
</feature>
<organism evidence="3 4">
    <name type="scientific">Ancylobacter amanitiformis</name>
    <dbReference type="NCBI Taxonomy" id="217069"/>
    <lineage>
        <taxon>Bacteria</taxon>
        <taxon>Pseudomonadati</taxon>
        <taxon>Pseudomonadota</taxon>
        <taxon>Alphaproteobacteria</taxon>
        <taxon>Hyphomicrobiales</taxon>
        <taxon>Xanthobacteraceae</taxon>
        <taxon>Ancylobacter</taxon>
    </lineage>
</organism>
<gene>
    <name evidence="3" type="ORF">QOZ99_003672</name>
</gene>
<feature type="compositionally biased region" description="Basic and acidic residues" evidence="1">
    <location>
        <begin position="232"/>
        <end position="244"/>
    </location>
</feature>
<keyword evidence="2" id="KW-1133">Transmembrane helix</keyword>
<evidence type="ECO:0000313" key="4">
    <source>
        <dbReference type="Proteomes" id="UP001235094"/>
    </source>
</evidence>
<feature type="compositionally biased region" description="Pro residues" evidence="1">
    <location>
        <begin position="155"/>
        <end position="171"/>
    </location>
</feature>
<comment type="caution">
    <text evidence="3">The sequence shown here is derived from an EMBL/GenBank/DDBJ whole genome shotgun (WGS) entry which is preliminary data.</text>
</comment>
<feature type="region of interest" description="Disordered" evidence="1">
    <location>
        <begin position="97"/>
        <end position="131"/>
    </location>
</feature>
<feature type="transmembrane region" description="Helical" evidence="2">
    <location>
        <begin position="33"/>
        <end position="55"/>
    </location>
</feature>
<evidence type="ECO:0008006" key="5">
    <source>
        <dbReference type="Google" id="ProtNLM"/>
    </source>
</evidence>
<protein>
    <recommendedName>
        <fullName evidence="5">DUF308 domain-containing protein</fullName>
    </recommendedName>
</protein>
<keyword evidence="2" id="KW-0812">Transmembrane</keyword>
<evidence type="ECO:0000313" key="3">
    <source>
        <dbReference type="EMBL" id="MDQ0512758.1"/>
    </source>
</evidence>
<reference evidence="3 4" key="1">
    <citation type="submission" date="2023-07" db="EMBL/GenBank/DDBJ databases">
        <title>Genomic Encyclopedia of Type Strains, Phase IV (KMG-IV): sequencing the most valuable type-strain genomes for metagenomic binning, comparative biology and taxonomic classification.</title>
        <authorList>
            <person name="Goeker M."/>
        </authorList>
    </citation>
    <scope>NUCLEOTIDE SEQUENCE [LARGE SCALE GENOMIC DNA]</scope>
    <source>
        <strain evidence="3 4">DSM 15561</strain>
    </source>
</reference>
<feature type="region of interest" description="Disordered" evidence="1">
    <location>
        <begin position="144"/>
        <end position="277"/>
    </location>
</feature>
<accession>A0ABU0LVX7</accession>